<dbReference type="GO" id="GO:0003677">
    <property type="term" value="F:DNA binding"/>
    <property type="evidence" value="ECO:0007669"/>
    <property type="project" value="InterPro"/>
</dbReference>
<keyword evidence="1" id="KW-0805">Transcription regulation</keyword>
<protein>
    <submittedName>
        <fullName evidence="5">C6 zinc finger domain-containing protein</fullName>
    </submittedName>
</protein>
<dbReference type="InterPro" id="IPR007219">
    <property type="entry name" value="XnlR_reg_dom"/>
</dbReference>
<evidence type="ECO:0000313" key="5">
    <source>
        <dbReference type="EMBL" id="KAF9870733.1"/>
    </source>
</evidence>
<dbReference type="CDD" id="cd12148">
    <property type="entry name" value="fungal_TF_MHR"/>
    <property type="match status" value="1"/>
</dbReference>
<evidence type="ECO:0000256" key="3">
    <source>
        <dbReference type="ARBA" id="ARBA00023242"/>
    </source>
</evidence>
<dbReference type="EMBL" id="JAATWM020000051">
    <property type="protein sequence ID" value="KAF9870733.1"/>
    <property type="molecule type" value="Genomic_DNA"/>
</dbReference>
<evidence type="ECO:0000256" key="2">
    <source>
        <dbReference type="ARBA" id="ARBA00023163"/>
    </source>
</evidence>
<organism evidence="5 6">
    <name type="scientific">Colletotrichum karsti</name>
    <dbReference type="NCBI Taxonomy" id="1095194"/>
    <lineage>
        <taxon>Eukaryota</taxon>
        <taxon>Fungi</taxon>
        <taxon>Dikarya</taxon>
        <taxon>Ascomycota</taxon>
        <taxon>Pezizomycotina</taxon>
        <taxon>Sordariomycetes</taxon>
        <taxon>Hypocreomycetidae</taxon>
        <taxon>Glomerellales</taxon>
        <taxon>Glomerellaceae</taxon>
        <taxon>Colletotrichum</taxon>
        <taxon>Colletotrichum boninense species complex</taxon>
    </lineage>
</organism>
<dbReference type="GO" id="GO:0006351">
    <property type="term" value="P:DNA-templated transcription"/>
    <property type="evidence" value="ECO:0007669"/>
    <property type="project" value="InterPro"/>
</dbReference>
<name>A0A9P6LES5_9PEZI</name>
<comment type="caution">
    <text evidence="5">The sequence shown here is derived from an EMBL/GenBank/DDBJ whole genome shotgun (WGS) entry which is preliminary data.</text>
</comment>
<feature type="domain" description="Xylanolytic transcriptional activator regulatory" evidence="4">
    <location>
        <begin position="43"/>
        <end position="114"/>
    </location>
</feature>
<keyword evidence="3" id="KW-0539">Nucleus</keyword>
<evidence type="ECO:0000256" key="1">
    <source>
        <dbReference type="ARBA" id="ARBA00023015"/>
    </source>
</evidence>
<accession>A0A9P6LES5</accession>
<dbReference type="Pfam" id="PF04082">
    <property type="entry name" value="Fungal_trans"/>
    <property type="match status" value="1"/>
</dbReference>
<proteinExistence type="predicted"/>
<keyword evidence="2" id="KW-0804">Transcription</keyword>
<sequence>MKEYLEAASLVTSNDQLLNSLEGLECLLLEAAYHTNAGDLRRAWLVIKRAVAHAQLIGLHRGHPANPVVLDPETQTSPSIMWHRIVSEDRYLALMLGLPPDTSARAVPANMSLAAGECPSEYLERIHAQAMGLIAARNVEDDASGDILATQEIDQMLQQAARSMPDNWWLLPTAKRRSESSNIGNVESLENVLRILLQITHFNLLVLLHLPQMLRRVSVHSQSYSKDACVNASRELLGRYVKFRCMNQISFCCTGIDFAAFTAYFLGHQRLSDRATIEEVVDLMLEVNGSSCDELLAQTAFILRSFLDIEGDAAADVTASAGQTVNNSARPILGHNIQYLPA</sequence>
<evidence type="ECO:0000313" key="6">
    <source>
        <dbReference type="Proteomes" id="UP000781932"/>
    </source>
</evidence>
<reference evidence="5" key="2">
    <citation type="submission" date="2020-11" db="EMBL/GenBank/DDBJ databases">
        <title>Whole genome sequencing of Colletotrichum sp.</title>
        <authorList>
            <person name="Li H."/>
        </authorList>
    </citation>
    <scope>NUCLEOTIDE SEQUENCE</scope>
    <source>
        <strain evidence="5">CkLH20</strain>
    </source>
</reference>
<dbReference type="GeneID" id="62167623"/>
<dbReference type="AlphaFoldDB" id="A0A9P6LES5"/>
<dbReference type="PANTHER" id="PTHR47840:SF1">
    <property type="entry name" value="ZN(II)2CYS6 TRANSCRIPTION FACTOR (EUROFUNG)"/>
    <property type="match status" value="1"/>
</dbReference>
<reference evidence="5" key="1">
    <citation type="submission" date="2020-03" db="EMBL/GenBank/DDBJ databases">
        <authorList>
            <person name="He L."/>
        </authorList>
    </citation>
    <scope>NUCLEOTIDE SEQUENCE</scope>
    <source>
        <strain evidence="5">CkLH20</strain>
    </source>
</reference>
<keyword evidence="6" id="KW-1185">Reference proteome</keyword>
<gene>
    <name evidence="5" type="ORF">CkaCkLH20_11835</name>
</gene>
<dbReference type="GO" id="GO:0008270">
    <property type="term" value="F:zinc ion binding"/>
    <property type="evidence" value="ECO:0007669"/>
    <property type="project" value="InterPro"/>
</dbReference>
<dbReference type="PANTHER" id="PTHR47840">
    <property type="entry name" value="ZN(II)2CYS6 TRANSCRIPTION FACTOR (EUROFUNG)-RELATED"/>
    <property type="match status" value="1"/>
</dbReference>
<dbReference type="OrthoDB" id="5392779at2759"/>
<dbReference type="RefSeq" id="XP_038740194.1">
    <property type="nucleotide sequence ID" value="XM_038894549.1"/>
</dbReference>
<evidence type="ECO:0000259" key="4">
    <source>
        <dbReference type="SMART" id="SM00906"/>
    </source>
</evidence>
<dbReference type="Proteomes" id="UP000781932">
    <property type="component" value="Unassembled WGS sequence"/>
</dbReference>
<dbReference type="SMART" id="SM00906">
    <property type="entry name" value="Fungal_trans"/>
    <property type="match status" value="1"/>
</dbReference>